<keyword evidence="1" id="KW-0472">Membrane</keyword>
<protein>
    <submittedName>
        <fullName evidence="2">Uncharacterized protein</fullName>
    </submittedName>
</protein>
<gene>
    <name evidence="2" type="ordered locus">FRAAL5368</name>
</gene>
<dbReference type="HOGENOM" id="CLU_1683988_0_0_11"/>
<dbReference type="Proteomes" id="UP000000657">
    <property type="component" value="Chromosome"/>
</dbReference>
<reference evidence="2 3" key="1">
    <citation type="journal article" date="2007" name="Genome Res.">
        <title>Genome characteristics of facultatively symbiotic Frankia sp. strains reflect host range and host plant biogeography.</title>
        <authorList>
            <person name="Normand P."/>
            <person name="Lapierre P."/>
            <person name="Tisa L.S."/>
            <person name="Gogarten J.P."/>
            <person name="Alloisio N."/>
            <person name="Bagnarol E."/>
            <person name="Bassi C.A."/>
            <person name="Berry A.M."/>
            <person name="Bickhart D.M."/>
            <person name="Choisne N."/>
            <person name="Couloux A."/>
            <person name="Cournoyer B."/>
            <person name="Cruveiller S."/>
            <person name="Daubin V."/>
            <person name="Demange N."/>
            <person name="Francino M.P."/>
            <person name="Goltsman E."/>
            <person name="Huang Y."/>
            <person name="Kopp O.R."/>
            <person name="Labarre L."/>
            <person name="Lapidus A."/>
            <person name="Lavire C."/>
            <person name="Marechal J."/>
            <person name="Martinez M."/>
            <person name="Mastronunzio J.E."/>
            <person name="Mullin B.C."/>
            <person name="Niemann J."/>
            <person name="Pujic P."/>
            <person name="Rawnsley T."/>
            <person name="Rouy Z."/>
            <person name="Schenowitz C."/>
            <person name="Sellstedt A."/>
            <person name="Tavares F."/>
            <person name="Tomkins J.P."/>
            <person name="Vallenet D."/>
            <person name="Valverde C."/>
            <person name="Wall L.G."/>
            <person name="Wang Y."/>
            <person name="Medigue C."/>
            <person name="Benson D.R."/>
        </authorList>
    </citation>
    <scope>NUCLEOTIDE SEQUENCE [LARGE SCALE GENOMIC DNA]</scope>
    <source>
        <strain evidence="3">DSM 45986 / CECT 9034 / ACN14a</strain>
    </source>
</reference>
<evidence type="ECO:0000313" key="3">
    <source>
        <dbReference type="Proteomes" id="UP000000657"/>
    </source>
</evidence>
<dbReference type="KEGG" id="fal:FRAAL5368"/>
<feature type="transmembrane region" description="Helical" evidence="1">
    <location>
        <begin position="126"/>
        <end position="147"/>
    </location>
</feature>
<keyword evidence="1" id="KW-1133">Transmembrane helix</keyword>
<dbReference type="AlphaFoldDB" id="Q0REV3"/>
<dbReference type="EMBL" id="CT573213">
    <property type="protein sequence ID" value="CAJ64001.1"/>
    <property type="molecule type" value="Genomic_DNA"/>
</dbReference>
<organism evidence="2 3">
    <name type="scientific">Frankia alni (strain DSM 45986 / CECT 9034 / ACN14a)</name>
    <dbReference type="NCBI Taxonomy" id="326424"/>
    <lineage>
        <taxon>Bacteria</taxon>
        <taxon>Bacillati</taxon>
        <taxon>Actinomycetota</taxon>
        <taxon>Actinomycetes</taxon>
        <taxon>Frankiales</taxon>
        <taxon>Frankiaceae</taxon>
        <taxon>Frankia</taxon>
    </lineage>
</organism>
<accession>Q0REV3</accession>
<keyword evidence="3" id="KW-1185">Reference proteome</keyword>
<dbReference type="RefSeq" id="WP_011606453.1">
    <property type="nucleotide sequence ID" value="NC_008278.1"/>
</dbReference>
<evidence type="ECO:0000256" key="1">
    <source>
        <dbReference type="SAM" id="Phobius"/>
    </source>
</evidence>
<proteinExistence type="predicted"/>
<name>Q0REV3_FRAAA</name>
<dbReference type="OrthoDB" id="3217816at2"/>
<evidence type="ECO:0000313" key="2">
    <source>
        <dbReference type="EMBL" id="CAJ64001.1"/>
    </source>
</evidence>
<sequence>MTARFSGDVAFSVEDGSGPVGGRLQASGDRIRITTHQPGRLWSVAGDLLAALPPGALPASVPTGRAGLRELADVLAAEGMTVEVHGPAGPLVTIGADVDSRLGGLTVGSRRVEPTLPAALSGHPHALGRTAAVGIVALAAFVAGFAARARLRHRPG</sequence>
<keyword evidence="1" id="KW-0812">Transmembrane</keyword>